<organism evidence="2">
    <name type="scientific">uncultured Rubrobacteraceae bacterium</name>
    <dbReference type="NCBI Taxonomy" id="349277"/>
    <lineage>
        <taxon>Bacteria</taxon>
        <taxon>Bacillati</taxon>
        <taxon>Actinomycetota</taxon>
        <taxon>Rubrobacteria</taxon>
        <taxon>Rubrobacterales</taxon>
        <taxon>Rubrobacteraceae</taxon>
        <taxon>environmental samples</taxon>
    </lineage>
</organism>
<dbReference type="EMBL" id="CADCVM010000049">
    <property type="protein sequence ID" value="CAA9469070.1"/>
    <property type="molecule type" value="Genomic_DNA"/>
</dbReference>
<reference evidence="2" key="1">
    <citation type="submission" date="2020-02" db="EMBL/GenBank/DDBJ databases">
        <authorList>
            <person name="Meier V. D."/>
        </authorList>
    </citation>
    <scope>NUCLEOTIDE SEQUENCE</scope>
    <source>
        <strain evidence="2">AVDCRST_MAG05</strain>
    </source>
</reference>
<feature type="compositionally biased region" description="Basic and acidic residues" evidence="1">
    <location>
        <begin position="1"/>
        <end position="10"/>
    </location>
</feature>
<dbReference type="AlphaFoldDB" id="A0A6J4RHK6"/>
<sequence length="291" mass="33005">MSCAVRRRDLGGGGAGGQEYSAFEDPQKPVVSVLLSEEENVRDFRRTFNLDEGETEKVLSIVRAENERLAGEHAESEKIVAANRLLSVEEISDKIAASDYDETVSSAVGETKDAIAALLPEDERDQLAGWVDERWQAEVDEASEGGSDRMVEDRGGRTLVCDRIFATQYNGYTRFEAALPHRGLKFGSNPEVPIKRGKRSIRPRIKEVGPWNTYDNYWQTRKKRTMWKNLPRCKPEAEAAYYNDYNNGKDEFGRKVLNPAGVDLTPVAARKLGLDRYENAWVDVRFPWIRR</sequence>
<evidence type="ECO:0000256" key="1">
    <source>
        <dbReference type="SAM" id="MobiDB-lite"/>
    </source>
</evidence>
<evidence type="ECO:0000313" key="2">
    <source>
        <dbReference type="EMBL" id="CAA9469070.1"/>
    </source>
</evidence>
<protein>
    <submittedName>
        <fullName evidence="2">Uncharacterized protein</fullName>
    </submittedName>
</protein>
<gene>
    <name evidence="2" type="ORF">AVDCRST_MAG05-379</name>
</gene>
<proteinExistence type="predicted"/>
<accession>A0A6J4RHK6</accession>
<name>A0A6J4RHK6_9ACTN</name>
<feature type="region of interest" description="Disordered" evidence="1">
    <location>
        <begin position="1"/>
        <end position="23"/>
    </location>
</feature>